<comment type="caution">
    <text evidence="4">The sequence shown here is derived from an EMBL/GenBank/DDBJ whole genome shotgun (WGS) entry which is preliminary data.</text>
</comment>
<dbReference type="Proteomes" id="UP000559256">
    <property type="component" value="Unassembled WGS sequence"/>
</dbReference>
<dbReference type="OrthoDB" id="5967843at2759"/>
<keyword evidence="1" id="KW-0677">Repeat</keyword>
<dbReference type="PANTHER" id="PTHR10039:SF16">
    <property type="entry name" value="GPI INOSITOL-DEACYLASE"/>
    <property type="match status" value="1"/>
</dbReference>
<dbReference type="InterPro" id="IPR056884">
    <property type="entry name" value="NPHP3-like_N"/>
</dbReference>
<dbReference type="SUPFAM" id="SSF52540">
    <property type="entry name" value="P-loop containing nucleoside triphosphate hydrolases"/>
    <property type="match status" value="1"/>
</dbReference>
<sequence>MTSYGNPGQNSNRLFDEERTVTSRRRGLEDPGEEDRDGRQVRPRVDSGTDSSPALFAQSQSYSSNDSRDTGPGQAERDVAVADHSHSLSLFAQSHDQSFNNSYINAVGGHQTINNNTIRDSEDGLKLLYQKIAHVGAFHDSEARHPPPRCHPGTRRAVLADIAAWITGEYGEDEVGEQAANSDSDSEDPEGSNQPPFRHIPADTPIHWLHGPPDSGKSAIAQTLAERFAVSEEGGHLAASFFFSRSEPARNNPAFLFTTIAYCLATGSGDAELRAAIDLAVKRQPAVLSASIDRQFRDLIVRPLQRLPLQNLEALPKLIIIDGLDECQYVDSVRRALSSILSGLLNNAEPRIPLRFLIVSRPETAIQDYFDQQPNSDLVTRTVLGDAAPREIKRYLRDRFNSILQRDGMAAVPRPWPRRDVMEQLAQRAAERAADGTCGEFSYLKSVLKYVGSGRDSRPTALLDLALGPPLYFLLDVLGSD</sequence>
<evidence type="ECO:0000256" key="2">
    <source>
        <dbReference type="SAM" id="MobiDB-lite"/>
    </source>
</evidence>
<dbReference type="Pfam" id="PF24883">
    <property type="entry name" value="NPHP3_N"/>
    <property type="match status" value="1"/>
</dbReference>
<dbReference type="EMBL" id="JAACJM010000055">
    <property type="protein sequence ID" value="KAF5356404.1"/>
    <property type="molecule type" value="Genomic_DNA"/>
</dbReference>
<gene>
    <name evidence="4" type="ORF">D9758_009486</name>
</gene>
<evidence type="ECO:0000256" key="1">
    <source>
        <dbReference type="ARBA" id="ARBA00022737"/>
    </source>
</evidence>
<feature type="compositionally biased region" description="Basic and acidic residues" evidence="2">
    <location>
        <begin position="14"/>
        <end position="29"/>
    </location>
</feature>
<dbReference type="InterPro" id="IPR027417">
    <property type="entry name" value="P-loop_NTPase"/>
</dbReference>
<feature type="region of interest" description="Disordered" evidence="2">
    <location>
        <begin position="174"/>
        <end position="215"/>
    </location>
</feature>
<evidence type="ECO:0000259" key="3">
    <source>
        <dbReference type="Pfam" id="PF24883"/>
    </source>
</evidence>
<feature type="region of interest" description="Disordered" evidence="2">
    <location>
        <begin position="1"/>
        <end position="79"/>
    </location>
</feature>
<feature type="compositionally biased region" description="Basic and acidic residues" evidence="2">
    <location>
        <begin position="36"/>
        <end position="47"/>
    </location>
</feature>
<accession>A0A8H5G148</accession>
<protein>
    <recommendedName>
        <fullName evidence="3">Nephrocystin 3-like N-terminal domain-containing protein</fullName>
    </recommendedName>
</protein>
<dbReference type="PANTHER" id="PTHR10039">
    <property type="entry name" value="AMELOGENIN"/>
    <property type="match status" value="1"/>
</dbReference>
<name>A0A8H5G148_9AGAR</name>
<feature type="compositionally biased region" description="Polar residues" evidence="2">
    <location>
        <begin position="1"/>
        <end position="13"/>
    </location>
</feature>
<feature type="domain" description="Nephrocystin 3-like N-terminal" evidence="3">
    <location>
        <begin position="201"/>
        <end position="361"/>
    </location>
</feature>
<proteinExistence type="predicted"/>
<feature type="compositionally biased region" description="Polar residues" evidence="2">
    <location>
        <begin position="48"/>
        <end position="65"/>
    </location>
</feature>
<reference evidence="4 5" key="1">
    <citation type="journal article" date="2020" name="ISME J.">
        <title>Uncovering the hidden diversity of litter-decomposition mechanisms in mushroom-forming fungi.</title>
        <authorList>
            <person name="Floudas D."/>
            <person name="Bentzer J."/>
            <person name="Ahren D."/>
            <person name="Johansson T."/>
            <person name="Persson P."/>
            <person name="Tunlid A."/>
        </authorList>
    </citation>
    <scope>NUCLEOTIDE SEQUENCE [LARGE SCALE GENOMIC DNA]</scope>
    <source>
        <strain evidence="4 5">CBS 291.85</strain>
    </source>
</reference>
<dbReference type="AlphaFoldDB" id="A0A8H5G148"/>
<organism evidence="4 5">
    <name type="scientific">Tetrapyrgos nigripes</name>
    <dbReference type="NCBI Taxonomy" id="182062"/>
    <lineage>
        <taxon>Eukaryota</taxon>
        <taxon>Fungi</taxon>
        <taxon>Dikarya</taxon>
        <taxon>Basidiomycota</taxon>
        <taxon>Agaricomycotina</taxon>
        <taxon>Agaricomycetes</taxon>
        <taxon>Agaricomycetidae</taxon>
        <taxon>Agaricales</taxon>
        <taxon>Marasmiineae</taxon>
        <taxon>Marasmiaceae</taxon>
        <taxon>Tetrapyrgos</taxon>
    </lineage>
</organism>
<evidence type="ECO:0000313" key="5">
    <source>
        <dbReference type="Proteomes" id="UP000559256"/>
    </source>
</evidence>
<evidence type="ECO:0000313" key="4">
    <source>
        <dbReference type="EMBL" id="KAF5356404.1"/>
    </source>
</evidence>
<keyword evidence="5" id="KW-1185">Reference proteome</keyword>